<feature type="region of interest" description="Disordered" evidence="1">
    <location>
        <begin position="245"/>
        <end position="279"/>
    </location>
</feature>
<feature type="signal peptide" evidence="2">
    <location>
        <begin position="1"/>
        <end position="23"/>
    </location>
</feature>
<proteinExistence type="predicted"/>
<evidence type="ECO:0000256" key="2">
    <source>
        <dbReference type="SAM" id="SignalP"/>
    </source>
</evidence>
<name>A0A834Y126_APHGI</name>
<keyword evidence="4" id="KW-1185">Reference proteome</keyword>
<feature type="chain" id="PRO_5032308043" evidence="2">
    <location>
        <begin position="24"/>
        <end position="279"/>
    </location>
</feature>
<comment type="caution">
    <text evidence="3">The sequence shown here is derived from an EMBL/GenBank/DDBJ whole genome shotgun (WGS) entry which is preliminary data.</text>
</comment>
<feature type="compositionally biased region" description="Basic and acidic residues" evidence="1">
    <location>
        <begin position="255"/>
        <end position="279"/>
    </location>
</feature>
<evidence type="ECO:0000256" key="1">
    <source>
        <dbReference type="SAM" id="MobiDB-lite"/>
    </source>
</evidence>
<evidence type="ECO:0000313" key="3">
    <source>
        <dbReference type="EMBL" id="KAF7997365.1"/>
    </source>
</evidence>
<organism evidence="3 4">
    <name type="scientific">Aphidius gifuensis</name>
    <name type="common">Parasitoid wasp</name>
    <dbReference type="NCBI Taxonomy" id="684658"/>
    <lineage>
        <taxon>Eukaryota</taxon>
        <taxon>Metazoa</taxon>
        <taxon>Ecdysozoa</taxon>
        <taxon>Arthropoda</taxon>
        <taxon>Hexapoda</taxon>
        <taxon>Insecta</taxon>
        <taxon>Pterygota</taxon>
        <taxon>Neoptera</taxon>
        <taxon>Endopterygota</taxon>
        <taxon>Hymenoptera</taxon>
        <taxon>Apocrita</taxon>
        <taxon>Ichneumonoidea</taxon>
        <taxon>Braconidae</taxon>
        <taxon>Aphidiinae</taxon>
        <taxon>Aphidius</taxon>
    </lineage>
</organism>
<dbReference type="Proteomes" id="UP000639338">
    <property type="component" value="Unassembled WGS sequence"/>
</dbReference>
<accession>A0A834Y126</accession>
<keyword evidence="2" id="KW-0732">Signal</keyword>
<dbReference type="AlphaFoldDB" id="A0A834Y126"/>
<gene>
    <name evidence="3" type="ORF">HCN44_005642</name>
</gene>
<protein>
    <submittedName>
        <fullName evidence="3">Uncharacterized protein</fullName>
    </submittedName>
</protein>
<sequence length="279" mass="29770">MNFSIKYVSFCVTLLATIVLVYADDDSFAFPDELIVETKSRFSGNPYANGYNSGYNNNQYQGPSRRPFQNNYHGYNNYGDRYDNTNKFSGHNGFGGINTQYPSGFGGHPVYNQQARPWQGPNNGIINKYPSNIYNNGNDGGSFANAESNAQASNGFANSNSKANAQGWNNPSNYYPGGASSASSAASATSGIVNGYPVAASSAAAAAASGGSNSVGLSSALATSSAIGGNYNGGFNNLSPWNFRSRIGGNEEEEQQKVDEKIKDNKSDEKNKDSIVFRE</sequence>
<dbReference type="EMBL" id="JACMRX010000001">
    <property type="protein sequence ID" value="KAF7997365.1"/>
    <property type="molecule type" value="Genomic_DNA"/>
</dbReference>
<reference evidence="3 4" key="1">
    <citation type="submission" date="2020-08" db="EMBL/GenBank/DDBJ databases">
        <title>Aphidius gifuensis genome sequencing and assembly.</title>
        <authorList>
            <person name="Du Z."/>
        </authorList>
    </citation>
    <scope>NUCLEOTIDE SEQUENCE [LARGE SCALE GENOMIC DNA]</scope>
    <source>
        <strain evidence="3">YNYX2018</strain>
        <tissue evidence="3">Adults</tissue>
    </source>
</reference>
<evidence type="ECO:0000313" key="4">
    <source>
        <dbReference type="Proteomes" id="UP000639338"/>
    </source>
</evidence>